<evidence type="ECO:0000313" key="2">
    <source>
        <dbReference type="Proteomes" id="UP000199527"/>
    </source>
</evidence>
<reference evidence="2" key="1">
    <citation type="submission" date="2016-10" db="EMBL/GenBank/DDBJ databases">
        <authorList>
            <person name="Varghese N."/>
            <person name="Submissions S."/>
        </authorList>
    </citation>
    <scope>NUCLEOTIDE SEQUENCE [LARGE SCALE GENOMIC DNA]</scope>
    <source>
        <strain evidence="2">DSM 23317</strain>
    </source>
</reference>
<proteinExistence type="predicted"/>
<dbReference type="InterPro" id="IPR036249">
    <property type="entry name" value="Thioredoxin-like_sf"/>
</dbReference>
<dbReference type="Gene3D" id="3.40.30.10">
    <property type="entry name" value="Glutaredoxin"/>
    <property type="match status" value="1"/>
</dbReference>
<dbReference type="Proteomes" id="UP000199527">
    <property type="component" value="Unassembled WGS sequence"/>
</dbReference>
<dbReference type="RefSeq" id="WP_090366156.1">
    <property type="nucleotide sequence ID" value="NZ_FNEM01000012.1"/>
</dbReference>
<sequence>MPEYTLFHTDGCHLCELAQALVNEAGLQVQRQDIIDSPEWVAAYGERIPVLRHSSGRELGWPFDALTLTQFTDDQSS</sequence>
<accession>A0A1G8VVX5</accession>
<protein>
    <submittedName>
        <fullName evidence="1">Glutaredoxin-like domain</fullName>
    </submittedName>
</protein>
<dbReference type="OrthoDB" id="8537427at2"/>
<organism evidence="1 2">
    <name type="scientific">Ferrimonas sediminum</name>
    <dbReference type="NCBI Taxonomy" id="718193"/>
    <lineage>
        <taxon>Bacteria</taxon>
        <taxon>Pseudomonadati</taxon>
        <taxon>Pseudomonadota</taxon>
        <taxon>Gammaproteobacteria</taxon>
        <taxon>Alteromonadales</taxon>
        <taxon>Ferrimonadaceae</taxon>
        <taxon>Ferrimonas</taxon>
    </lineage>
</organism>
<evidence type="ECO:0000313" key="1">
    <source>
        <dbReference type="EMBL" id="SDJ70241.1"/>
    </source>
</evidence>
<gene>
    <name evidence="1" type="ORF">SAMN04488540_11210</name>
</gene>
<name>A0A1G8VVX5_9GAMM</name>
<dbReference type="AlphaFoldDB" id="A0A1G8VVX5"/>
<dbReference type="EMBL" id="FNEM01000012">
    <property type="protein sequence ID" value="SDJ70241.1"/>
    <property type="molecule type" value="Genomic_DNA"/>
</dbReference>
<dbReference type="SUPFAM" id="SSF52833">
    <property type="entry name" value="Thioredoxin-like"/>
    <property type="match status" value="1"/>
</dbReference>
<dbReference type="Pfam" id="PF05768">
    <property type="entry name" value="Glrx-like"/>
    <property type="match status" value="1"/>
</dbReference>
<keyword evidence="2" id="KW-1185">Reference proteome</keyword>
<dbReference type="InterPro" id="IPR008554">
    <property type="entry name" value="Glutaredoxin-like"/>
</dbReference>